<evidence type="ECO:0000256" key="1">
    <source>
        <dbReference type="ARBA" id="ARBA00008873"/>
    </source>
</evidence>
<comment type="caution">
    <text evidence="6">The sequence shown here is derived from an EMBL/GenBank/DDBJ whole genome shotgun (WGS) entry which is preliminary data.</text>
</comment>
<name>A0AAW2RB35_SESRA</name>
<dbReference type="GO" id="GO:0005794">
    <property type="term" value="C:Golgi apparatus"/>
    <property type="evidence" value="ECO:0007669"/>
    <property type="project" value="TreeGrafter"/>
</dbReference>
<keyword evidence="5" id="KW-0472">Membrane</keyword>
<keyword evidence="2" id="KW-0813">Transport</keyword>
<dbReference type="PANTHER" id="PTHR45755">
    <property type="match status" value="1"/>
</dbReference>
<keyword evidence="5" id="KW-0812">Transmembrane</keyword>
<evidence type="ECO:0000313" key="6">
    <source>
        <dbReference type="EMBL" id="KAL0377475.1"/>
    </source>
</evidence>
<evidence type="ECO:0000256" key="2">
    <source>
        <dbReference type="ARBA" id="ARBA00022448"/>
    </source>
</evidence>
<feature type="transmembrane region" description="Helical" evidence="5">
    <location>
        <begin position="125"/>
        <end position="142"/>
    </location>
</feature>
<proteinExistence type="inferred from homology"/>
<dbReference type="GO" id="GO:0006882">
    <property type="term" value="P:intracellular zinc ion homeostasis"/>
    <property type="evidence" value="ECO:0007669"/>
    <property type="project" value="InterPro"/>
</dbReference>
<evidence type="ECO:0000256" key="4">
    <source>
        <dbReference type="SAM" id="MobiDB-lite"/>
    </source>
</evidence>
<dbReference type="GO" id="GO:0005385">
    <property type="term" value="F:zinc ion transmembrane transporter activity"/>
    <property type="evidence" value="ECO:0007669"/>
    <property type="project" value="InterPro"/>
</dbReference>
<feature type="transmembrane region" description="Helical" evidence="5">
    <location>
        <begin position="206"/>
        <end position="227"/>
    </location>
</feature>
<feature type="transmembrane region" description="Helical" evidence="5">
    <location>
        <begin position="169"/>
        <end position="186"/>
    </location>
</feature>
<dbReference type="EMBL" id="JACGWJ010000013">
    <property type="protein sequence ID" value="KAL0377475.1"/>
    <property type="molecule type" value="Genomic_DNA"/>
</dbReference>
<gene>
    <name evidence="6" type="ORF">Sradi_3053000</name>
</gene>
<accession>A0AAW2RB35</accession>
<protein>
    <submittedName>
        <fullName evidence="6">Uncharacterized protein</fullName>
    </submittedName>
</protein>
<feature type="compositionally biased region" description="Low complexity" evidence="4">
    <location>
        <begin position="21"/>
        <end position="31"/>
    </location>
</feature>
<evidence type="ECO:0000256" key="3">
    <source>
        <dbReference type="ARBA" id="ARBA00023065"/>
    </source>
</evidence>
<sequence>MADHHHHHRPNRISLPPRPAFPASAAAATPTHVPPTSPLPIHLLPQLPPPPNTAFQSPGPPLHKLLVAKSFLLAVVFLLRFQALRYCGAAAMILAELSGNVAARFMGEGKNRSFVNRNSIGSPKVRGFIALFSGLLFLSVSWDRVECFPFSLVNIASKGVSVFPSGNCLRIWPMLLPFLSGFLGCYERVFMNWGDIRELGQKRVRLITLFFTTVVLFIPAAVSMLVFEAEGDSISMSSLGWPLANTVVFGVLLSENYTDGK</sequence>
<reference evidence="6" key="1">
    <citation type="submission" date="2020-06" db="EMBL/GenBank/DDBJ databases">
        <authorList>
            <person name="Li T."/>
            <person name="Hu X."/>
            <person name="Zhang T."/>
            <person name="Song X."/>
            <person name="Zhang H."/>
            <person name="Dai N."/>
            <person name="Sheng W."/>
            <person name="Hou X."/>
            <person name="Wei L."/>
        </authorList>
    </citation>
    <scope>NUCLEOTIDE SEQUENCE</scope>
    <source>
        <strain evidence="6">G02</strain>
        <tissue evidence="6">Leaf</tissue>
    </source>
</reference>
<comment type="similarity">
    <text evidence="1">Belongs to the cation diffusion facilitator (CDF) transporter (TC 2.A.4) family. SLC30A subfamily.</text>
</comment>
<evidence type="ECO:0000256" key="5">
    <source>
        <dbReference type="SAM" id="Phobius"/>
    </source>
</evidence>
<feature type="region of interest" description="Disordered" evidence="4">
    <location>
        <begin position="1"/>
        <end position="43"/>
    </location>
</feature>
<dbReference type="AlphaFoldDB" id="A0AAW2RB35"/>
<dbReference type="PANTHER" id="PTHR45755:SF4">
    <property type="entry name" value="ZINC TRANSPORTER 7"/>
    <property type="match status" value="1"/>
</dbReference>
<organism evidence="6">
    <name type="scientific">Sesamum radiatum</name>
    <name type="common">Black benniseed</name>
    <dbReference type="NCBI Taxonomy" id="300843"/>
    <lineage>
        <taxon>Eukaryota</taxon>
        <taxon>Viridiplantae</taxon>
        <taxon>Streptophyta</taxon>
        <taxon>Embryophyta</taxon>
        <taxon>Tracheophyta</taxon>
        <taxon>Spermatophyta</taxon>
        <taxon>Magnoliopsida</taxon>
        <taxon>eudicotyledons</taxon>
        <taxon>Gunneridae</taxon>
        <taxon>Pentapetalae</taxon>
        <taxon>asterids</taxon>
        <taxon>lamiids</taxon>
        <taxon>Lamiales</taxon>
        <taxon>Pedaliaceae</taxon>
        <taxon>Sesamum</taxon>
    </lineage>
</organism>
<feature type="compositionally biased region" description="Basic residues" evidence="4">
    <location>
        <begin position="1"/>
        <end position="11"/>
    </location>
</feature>
<keyword evidence="5" id="KW-1133">Transmembrane helix</keyword>
<dbReference type="InterPro" id="IPR045316">
    <property type="entry name" value="Msc2-like"/>
</dbReference>
<keyword evidence="3" id="KW-0406">Ion transport</keyword>
<reference evidence="6" key="2">
    <citation type="journal article" date="2024" name="Plant">
        <title>Genomic evolution and insights into agronomic trait innovations of Sesamum species.</title>
        <authorList>
            <person name="Miao H."/>
            <person name="Wang L."/>
            <person name="Qu L."/>
            <person name="Liu H."/>
            <person name="Sun Y."/>
            <person name="Le M."/>
            <person name="Wang Q."/>
            <person name="Wei S."/>
            <person name="Zheng Y."/>
            <person name="Lin W."/>
            <person name="Duan Y."/>
            <person name="Cao H."/>
            <person name="Xiong S."/>
            <person name="Wang X."/>
            <person name="Wei L."/>
            <person name="Li C."/>
            <person name="Ma Q."/>
            <person name="Ju M."/>
            <person name="Zhao R."/>
            <person name="Li G."/>
            <person name="Mu C."/>
            <person name="Tian Q."/>
            <person name="Mei H."/>
            <person name="Zhang T."/>
            <person name="Gao T."/>
            <person name="Zhang H."/>
        </authorList>
    </citation>
    <scope>NUCLEOTIDE SEQUENCE</scope>
    <source>
        <strain evidence="6">G02</strain>
    </source>
</reference>